<dbReference type="Proteomes" id="UP000534783">
    <property type="component" value="Unassembled WGS sequence"/>
</dbReference>
<sequence length="82" mass="9532">MPKATKIQEKALKQAVNAEWKDFVSKPLCWRCGGLMVVEQCLYLLKNSGYTDLLPRRCVQCGELVDAIILRNRRKSLPQRRR</sequence>
<evidence type="ECO:0000313" key="1">
    <source>
        <dbReference type="EMBL" id="NKE70497.1"/>
    </source>
</evidence>
<proteinExistence type="predicted"/>
<name>A0A7X6DNJ0_9BACT</name>
<gene>
    <name evidence="1" type="ORF">MNODULE_07065</name>
</gene>
<accession>A0A7X6DNJ0</accession>
<evidence type="ECO:0000313" key="2">
    <source>
        <dbReference type="Proteomes" id="UP000534783"/>
    </source>
</evidence>
<dbReference type="RefSeq" id="WP_168058742.1">
    <property type="nucleotide sequence ID" value="NZ_VTOW01000001.1"/>
</dbReference>
<protein>
    <submittedName>
        <fullName evidence="1">Uncharacterized protein</fullName>
    </submittedName>
</protein>
<organism evidence="1 2">
    <name type="scientific">Candidatus Manganitrophus noduliformans</name>
    <dbReference type="NCBI Taxonomy" id="2606439"/>
    <lineage>
        <taxon>Bacteria</taxon>
        <taxon>Pseudomonadati</taxon>
        <taxon>Nitrospirota</taxon>
        <taxon>Nitrospiria</taxon>
        <taxon>Candidatus Troglogloeales</taxon>
        <taxon>Candidatus Manganitrophaceae</taxon>
        <taxon>Candidatus Manganitrophus</taxon>
    </lineage>
</organism>
<comment type="caution">
    <text evidence="1">The sequence shown here is derived from an EMBL/GenBank/DDBJ whole genome shotgun (WGS) entry which is preliminary data.</text>
</comment>
<dbReference type="EMBL" id="VTOW01000001">
    <property type="protein sequence ID" value="NKE70497.1"/>
    <property type="molecule type" value="Genomic_DNA"/>
</dbReference>
<reference evidence="1 2" key="1">
    <citation type="journal article" date="2020" name="Nature">
        <title>Bacterial chemolithoautotrophy via manganese oxidation.</title>
        <authorList>
            <person name="Yu H."/>
            <person name="Leadbetter J.R."/>
        </authorList>
    </citation>
    <scope>NUCLEOTIDE SEQUENCE [LARGE SCALE GENOMIC DNA]</scope>
    <source>
        <strain evidence="1 2">Mn-1</strain>
    </source>
</reference>
<keyword evidence="2" id="KW-1185">Reference proteome</keyword>
<dbReference type="AlphaFoldDB" id="A0A7X6DNJ0"/>